<feature type="chain" id="PRO_5015540569" evidence="1">
    <location>
        <begin position="21"/>
        <end position="167"/>
    </location>
</feature>
<organism evidence="2 3">
    <name type="scientific">Hyphococcus luteus</name>
    <dbReference type="NCBI Taxonomy" id="2058213"/>
    <lineage>
        <taxon>Bacteria</taxon>
        <taxon>Pseudomonadati</taxon>
        <taxon>Pseudomonadota</taxon>
        <taxon>Alphaproteobacteria</taxon>
        <taxon>Parvularculales</taxon>
        <taxon>Parvularculaceae</taxon>
        <taxon>Hyphococcus</taxon>
    </lineage>
</organism>
<name>A0A2S7K1U2_9PROT</name>
<sequence>MKLFLPATAAAALIAPAAAADMTVGVDIPRLDVAEYHRPYVAMWLQTPDGKPAANLAVWYDVEMRNDEGEDWLKDLRQWWRRIGRSTDMPVDGVSGPTRAPGAHEVTFDEKLNDLAPGEYEFMIEAVREVGGRELLHGAVQWPPKEETTIRLEGGRELGPVILTLKP</sequence>
<comment type="caution">
    <text evidence="2">The sequence shown here is derived from an EMBL/GenBank/DDBJ whole genome shotgun (WGS) entry which is preliminary data.</text>
</comment>
<proteinExistence type="predicted"/>
<dbReference type="RefSeq" id="WP_104831679.1">
    <property type="nucleotide sequence ID" value="NZ_PJCH01000015.1"/>
</dbReference>
<dbReference type="Pfam" id="PF10029">
    <property type="entry name" value="DUF2271"/>
    <property type="match status" value="1"/>
</dbReference>
<accession>A0A2S7K1U2</accession>
<feature type="signal peptide" evidence="1">
    <location>
        <begin position="1"/>
        <end position="20"/>
    </location>
</feature>
<dbReference type="OrthoDB" id="195316at2"/>
<dbReference type="Proteomes" id="UP000239504">
    <property type="component" value="Unassembled WGS sequence"/>
</dbReference>
<dbReference type="EMBL" id="PJCH01000015">
    <property type="protein sequence ID" value="PQA86467.1"/>
    <property type="molecule type" value="Genomic_DNA"/>
</dbReference>
<keyword evidence="3" id="KW-1185">Reference proteome</keyword>
<evidence type="ECO:0000313" key="3">
    <source>
        <dbReference type="Proteomes" id="UP000239504"/>
    </source>
</evidence>
<gene>
    <name evidence="2" type="ORF">CW354_19255</name>
</gene>
<protein>
    <submittedName>
        <fullName evidence="2">DUF2271 domain-containing protein</fullName>
    </submittedName>
</protein>
<dbReference type="AlphaFoldDB" id="A0A2S7K1U2"/>
<evidence type="ECO:0000313" key="2">
    <source>
        <dbReference type="EMBL" id="PQA86467.1"/>
    </source>
</evidence>
<evidence type="ECO:0000256" key="1">
    <source>
        <dbReference type="SAM" id="SignalP"/>
    </source>
</evidence>
<dbReference type="PIRSF" id="PIRSF014995">
    <property type="entry name" value="UCP014995"/>
    <property type="match status" value="1"/>
</dbReference>
<keyword evidence="1" id="KW-0732">Signal</keyword>
<dbReference type="InterPro" id="IPR014469">
    <property type="entry name" value="DUF2271"/>
</dbReference>
<reference evidence="2 3" key="1">
    <citation type="submission" date="2017-12" db="EMBL/GenBank/DDBJ databases">
        <authorList>
            <person name="Hurst M.R.H."/>
        </authorList>
    </citation>
    <scope>NUCLEOTIDE SEQUENCE [LARGE SCALE GENOMIC DNA]</scope>
    <source>
        <strain evidence="2 3">SY-3-19</strain>
    </source>
</reference>